<keyword evidence="1" id="KW-0472">Membrane</keyword>
<dbReference type="EMBL" id="BMJA01000003">
    <property type="protein sequence ID" value="GGA43241.1"/>
    <property type="molecule type" value="Genomic_DNA"/>
</dbReference>
<keyword evidence="1" id="KW-1133">Transmembrane helix</keyword>
<organism evidence="2 3">
    <name type="scientific">Dyella nitratireducens</name>
    <dbReference type="NCBI Taxonomy" id="1849580"/>
    <lineage>
        <taxon>Bacteria</taxon>
        <taxon>Pseudomonadati</taxon>
        <taxon>Pseudomonadota</taxon>
        <taxon>Gammaproteobacteria</taxon>
        <taxon>Lysobacterales</taxon>
        <taxon>Rhodanobacteraceae</taxon>
        <taxon>Dyella</taxon>
    </lineage>
</organism>
<feature type="transmembrane region" description="Helical" evidence="1">
    <location>
        <begin position="6"/>
        <end position="23"/>
    </location>
</feature>
<name>A0ABQ1GGJ7_9GAMM</name>
<dbReference type="Proteomes" id="UP000620046">
    <property type="component" value="Unassembled WGS sequence"/>
</dbReference>
<protein>
    <submittedName>
        <fullName evidence="2">Uncharacterized protein</fullName>
    </submittedName>
</protein>
<sequence length="112" mass="12493">MRYLSLALLSPTLLVLVWLYWTFPKDAFPRKRRLYDLVVIGMTLGACVFTSMHIDATMVSPALDGFGRRSGQIWSQVKPALCGYGVATALLGLGMLVRSLLWRRDRGRSASS</sequence>
<evidence type="ECO:0000313" key="2">
    <source>
        <dbReference type="EMBL" id="GGA43241.1"/>
    </source>
</evidence>
<keyword evidence="1" id="KW-0812">Transmembrane</keyword>
<feature type="transmembrane region" description="Helical" evidence="1">
    <location>
        <begin position="35"/>
        <end position="54"/>
    </location>
</feature>
<proteinExistence type="predicted"/>
<accession>A0ABQ1GGJ7</accession>
<gene>
    <name evidence="2" type="ORF">GCM10010981_35450</name>
</gene>
<evidence type="ECO:0000313" key="3">
    <source>
        <dbReference type="Proteomes" id="UP000620046"/>
    </source>
</evidence>
<reference evidence="3" key="1">
    <citation type="journal article" date="2019" name="Int. J. Syst. Evol. Microbiol.">
        <title>The Global Catalogue of Microorganisms (GCM) 10K type strain sequencing project: providing services to taxonomists for standard genome sequencing and annotation.</title>
        <authorList>
            <consortium name="The Broad Institute Genomics Platform"/>
            <consortium name="The Broad Institute Genome Sequencing Center for Infectious Disease"/>
            <person name="Wu L."/>
            <person name="Ma J."/>
        </authorList>
    </citation>
    <scope>NUCLEOTIDE SEQUENCE [LARGE SCALE GENOMIC DNA]</scope>
    <source>
        <strain evidence="3">CGMCC 1.15439</strain>
    </source>
</reference>
<keyword evidence="3" id="KW-1185">Reference proteome</keyword>
<evidence type="ECO:0000256" key="1">
    <source>
        <dbReference type="SAM" id="Phobius"/>
    </source>
</evidence>
<feature type="transmembrane region" description="Helical" evidence="1">
    <location>
        <begin position="84"/>
        <end position="102"/>
    </location>
</feature>
<comment type="caution">
    <text evidence="2">The sequence shown here is derived from an EMBL/GenBank/DDBJ whole genome shotgun (WGS) entry which is preliminary data.</text>
</comment>